<accession>A0A2R8ATG6</accession>
<dbReference type="Proteomes" id="UP000244904">
    <property type="component" value="Unassembled WGS sequence"/>
</dbReference>
<keyword evidence="1" id="KW-0732">Signal</keyword>
<evidence type="ECO:0000256" key="1">
    <source>
        <dbReference type="SAM" id="SignalP"/>
    </source>
</evidence>
<keyword evidence="3" id="KW-1185">Reference proteome</keyword>
<feature type="chain" id="PRO_5015351707" description="Alkaline phosphatase" evidence="1">
    <location>
        <begin position="22"/>
        <end position="151"/>
    </location>
</feature>
<protein>
    <recommendedName>
        <fullName evidence="4">Alkaline phosphatase</fullName>
    </recommendedName>
</protein>
<dbReference type="InterPro" id="IPR052956">
    <property type="entry name" value="Mesenchyme-surface_protein"/>
</dbReference>
<gene>
    <name evidence="2" type="ORF">PRI8871_01136</name>
</gene>
<dbReference type="Gene3D" id="2.130.10.10">
    <property type="entry name" value="YVTN repeat-like/Quinoprotein amine dehydrogenase"/>
    <property type="match status" value="1"/>
</dbReference>
<dbReference type="PANTHER" id="PTHR46928:SF1">
    <property type="entry name" value="MESENCHYME-SPECIFIC CELL SURFACE GLYCOPROTEIN"/>
    <property type="match status" value="1"/>
</dbReference>
<dbReference type="EMBL" id="OMOJ01000002">
    <property type="protein sequence ID" value="SPF79341.1"/>
    <property type="molecule type" value="Genomic_DNA"/>
</dbReference>
<evidence type="ECO:0000313" key="2">
    <source>
        <dbReference type="EMBL" id="SPF79341.1"/>
    </source>
</evidence>
<dbReference type="PANTHER" id="PTHR46928">
    <property type="entry name" value="MESENCHYME-SPECIFIC CELL SURFACE GLYCOPROTEIN"/>
    <property type="match status" value="1"/>
</dbReference>
<name>A0A2R8ATG6_9RHOB</name>
<sequence>MSIRIACLTSVLALTAGSALAEMNFNRIASFETIRNMADGEDMGRESSAEIIDASADGMTLVYTDSPLGVVGRVDITDAKNPAPLGNTNVGGEPTSVTVIGNTAFVAVNTSESYTQPSGKLVSLDLATGEITGTCDLGGQPDSTAHNDEGT</sequence>
<dbReference type="InterPro" id="IPR011044">
    <property type="entry name" value="Quino_amine_DH_bsu"/>
</dbReference>
<dbReference type="InterPro" id="IPR015943">
    <property type="entry name" value="WD40/YVTN_repeat-like_dom_sf"/>
</dbReference>
<feature type="signal peptide" evidence="1">
    <location>
        <begin position="1"/>
        <end position="21"/>
    </location>
</feature>
<proteinExistence type="predicted"/>
<organism evidence="2 3">
    <name type="scientific">Pseudoprimorskyibacter insulae</name>
    <dbReference type="NCBI Taxonomy" id="1695997"/>
    <lineage>
        <taxon>Bacteria</taxon>
        <taxon>Pseudomonadati</taxon>
        <taxon>Pseudomonadota</taxon>
        <taxon>Alphaproteobacteria</taxon>
        <taxon>Rhodobacterales</taxon>
        <taxon>Paracoccaceae</taxon>
        <taxon>Pseudoprimorskyibacter</taxon>
    </lineage>
</organism>
<dbReference type="AlphaFoldDB" id="A0A2R8ATG6"/>
<evidence type="ECO:0008006" key="4">
    <source>
        <dbReference type="Google" id="ProtNLM"/>
    </source>
</evidence>
<dbReference type="SUPFAM" id="SSF50969">
    <property type="entry name" value="YVTN repeat-like/Quinoprotein amine dehydrogenase"/>
    <property type="match status" value="1"/>
</dbReference>
<evidence type="ECO:0000313" key="3">
    <source>
        <dbReference type="Proteomes" id="UP000244904"/>
    </source>
</evidence>
<reference evidence="3" key="1">
    <citation type="submission" date="2018-03" db="EMBL/GenBank/DDBJ databases">
        <authorList>
            <person name="Rodrigo-Torres L."/>
            <person name="Arahal R. D."/>
            <person name="Lucena T."/>
        </authorList>
    </citation>
    <scope>NUCLEOTIDE SEQUENCE [LARGE SCALE GENOMIC DNA]</scope>
    <source>
        <strain evidence="3">CECT 8871</strain>
    </source>
</reference>